<dbReference type="AlphaFoldDB" id="H2CEB1"/>
<feature type="binding site" evidence="10">
    <location>
        <position position="167"/>
    </location>
    <ligand>
        <name>Mn(2+)</name>
        <dbReference type="ChEBI" id="CHEBI:29035"/>
    </ligand>
</feature>
<keyword evidence="8 10" id="KW-0464">Manganese</keyword>
<dbReference type="PANTHER" id="PTHR34353:SF2">
    <property type="entry name" value="CRISPR-ASSOCIATED ENDONUCLEASE CAS1 1"/>
    <property type="match status" value="1"/>
</dbReference>
<comment type="cofactor">
    <cofactor evidence="10">
        <name>Mg(2+)</name>
        <dbReference type="ChEBI" id="CHEBI:18420"/>
    </cofactor>
    <cofactor evidence="10">
        <name>Mn(2+)</name>
        <dbReference type="ChEBI" id="CHEBI:29035"/>
    </cofactor>
</comment>
<dbReference type="GO" id="GO:0003677">
    <property type="term" value="F:DNA binding"/>
    <property type="evidence" value="ECO:0007669"/>
    <property type="project" value="UniProtKB-KW"/>
</dbReference>
<keyword evidence="6 10" id="KW-0051">Antiviral defense</keyword>
<comment type="similarity">
    <text evidence="10">Belongs to the CRISPR-associated endonuclease Cas1 family.</text>
</comment>
<evidence type="ECO:0000313" key="12">
    <source>
        <dbReference type="Proteomes" id="UP000005737"/>
    </source>
</evidence>
<dbReference type="InterPro" id="IPR050646">
    <property type="entry name" value="Cas1"/>
</dbReference>
<keyword evidence="3 10" id="KW-0255">Endonuclease</keyword>
<keyword evidence="5 10" id="KW-0460">Magnesium</keyword>
<proteinExistence type="inferred from homology"/>
<dbReference type="InterPro" id="IPR042211">
    <property type="entry name" value="CRISPR-assoc_Cas1_N"/>
</dbReference>
<evidence type="ECO:0000256" key="1">
    <source>
        <dbReference type="ARBA" id="ARBA00022722"/>
    </source>
</evidence>
<dbReference type="GO" id="GO:0004520">
    <property type="term" value="F:DNA endonuclease activity"/>
    <property type="evidence" value="ECO:0007669"/>
    <property type="project" value="InterPro"/>
</dbReference>
<feature type="binding site" evidence="10">
    <location>
        <position position="235"/>
    </location>
    <ligand>
        <name>Mn(2+)</name>
        <dbReference type="ChEBI" id="CHEBI:29035"/>
    </ligand>
</feature>
<dbReference type="HOGENOM" id="CLU_052779_1_0_12"/>
<comment type="function">
    <text evidence="10">CRISPR (clustered regularly interspaced short palindromic repeat), is an adaptive immune system that provides protection against mobile genetic elements (viruses, transposable elements and conjugative plasmids). CRISPR clusters contain spacers, sequences complementary to antecedent mobile elements, and target invading nucleic acids. CRISPR clusters are transcribed and processed into CRISPR RNA (crRNA). Acts as a dsDNA endonuclease. Involved in the integration of spacer DNA into the CRISPR cassette.</text>
</comment>
<dbReference type="InterPro" id="IPR002729">
    <property type="entry name" value="CRISPR-assoc_Cas1"/>
</dbReference>
<dbReference type="GO" id="GO:0043571">
    <property type="term" value="P:maintenance of CRISPR repeat elements"/>
    <property type="evidence" value="ECO:0007669"/>
    <property type="project" value="UniProtKB-UniRule"/>
</dbReference>
<keyword evidence="12" id="KW-1185">Reference proteome</keyword>
<evidence type="ECO:0000313" key="11">
    <source>
        <dbReference type="EMBL" id="EHQ07666.1"/>
    </source>
</evidence>
<dbReference type="Gene3D" id="1.20.120.920">
    <property type="entry name" value="CRISPR-associated endonuclease Cas1, C-terminal domain"/>
    <property type="match status" value="1"/>
</dbReference>
<dbReference type="EC" id="3.1.-.-" evidence="10"/>
<evidence type="ECO:0000256" key="6">
    <source>
        <dbReference type="ARBA" id="ARBA00023118"/>
    </source>
</evidence>
<dbReference type="Proteomes" id="UP000005737">
    <property type="component" value="Unassembled WGS sequence"/>
</dbReference>
<dbReference type="Gene3D" id="3.100.10.20">
    <property type="entry name" value="CRISPR-associated endonuclease Cas1, N-terminal domain"/>
    <property type="match status" value="1"/>
</dbReference>
<dbReference type="InterPro" id="IPR042206">
    <property type="entry name" value="CRISPR-assoc_Cas1_C"/>
</dbReference>
<dbReference type="GO" id="GO:0051607">
    <property type="term" value="P:defense response to virus"/>
    <property type="evidence" value="ECO:0007669"/>
    <property type="project" value="UniProtKB-UniRule"/>
</dbReference>
<comment type="subunit">
    <text evidence="9 10">Homodimer, forms a heterotetramer with a Cas2 homodimer.</text>
</comment>
<accession>H2CEB1</accession>
<dbReference type="InterPro" id="IPR019856">
    <property type="entry name" value="CRISPR-assoc_Cas1_DVULG"/>
</dbReference>
<keyword evidence="7 10" id="KW-0238">DNA-binding</keyword>
<name>H2CEB1_9LEPT</name>
<keyword evidence="4 10" id="KW-0378">Hydrolase</keyword>
<dbReference type="PANTHER" id="PTHR34353">
    <property type="entry name" value="CRISPR-ASSOCIATED ENDONUCLEASE CAS1 1"/>
    <property type="match status" value="1"/>
</dbReference>
<dbReference type="HAMAP" id="MF_01470">
    <property type="entry name" value="Cas1"/>
    <property type="match status" value="1"/>
</dbReference>
<dbReference type="Pfam" id="PF01867">
    <property type="entry name" value="Cas_Cas1"/>
    <property type="match status" value="1"/>
</dbReference>
<evidence type="ECO:0000256" key="4">
    <source>
        <dbReference type="ARBA" id="ARBA00022801"/>
    </source>
</evidence>
<sequence length="343" mass="39014">MPSIRLNTLYVTTDGLYVHHEGDLVLVERKRETLLKIPLHHLEGITLLAHSSVSPSLLQKCMKKGVPVTYLTERGRFLGRLEGAHPGNVLLRKEQFRQSEHDNRKLVFARSFIAGKIQNSRLNLLRSARDSSNEEAQAALRSVASDLERRLTMLAAASDVNSVRGYEGDAARVYFSAFSHCILQQKDDFHFDRRTRRPPRSRLNALLSFGYALITSDCVSACQAAGLDPYVGFLHEERPGRPSLALDLVEELRPFVDRFVFTLINRKQIQAQDIIEKPGSVYTLSDSGRKIFLTAYQTRKQEEITHPLLEMKCRVGEIFVLQARILARAIRGDIEGYIPFVWR</sequence>
<dbReference type="GO" id="GO:0016787">
    <property type="term" value="F:hydrolase activity"/>
    <property type="evidence" value="ECO:0007669"/>
    <property type="project" value="UniProtKB-KW"/>
</dbReference>
<evidence type="ECO:0000256" key="2">
    <source>
        <dbReference type="ARBA" id="ARBA00022723"/>
    </source>
</evidence>
<keyword evidence="2 10" id="KW-0479">Metal-binding</keyword>
<evidence type="ECO:0000256" key="3">
    <source>
        <dbReference type="ARBA" id="ARBA00022759"/>
    </source>
</evidence>
<feature type="binding site" evidence="10">
    <location>
        <position position="250"/>
    </location>
    <ligand>
        <name>Mn(2+)</name>
        <dbReference type="ChEBI" id="CHEBI:29035"/>
    </ligand>
</feature>
<protein>
    <recommendedName>
        <fullName evidence="10">CRISPR-associated endonuclease Cas1</fullName>
        <ecNumber evidence="10">3.1.-.-</ecNumber>
    </recommendedName>
</protein>
<dbReference type="STRING" id="183.GCA_002009735_01130"/>
<dbReference type="RefSeq" id="WP_002773715.1">
    <property type="nucleotide sequence ID" value="NZ_JH597773.1"/>
</dbReference>
<dbReference type="GO" id="GO:0046872">
    <property type="term" value="F:metal ion binding"/>
    <property type="evidence" value="ECO:0007669"/>
    <property type="project" value="UniProtKB-UniRule"/>
</dbReference>
<evidence type="ECO:0000256" key="8">
    <source>
        <dbReference type="ARBA" id="ARBA00023211"/>
    </source>
</evidence>
<dbReference type="NCBIfam" id="TIGR03640">
    <property type="entry name" value="cas1_DVULG"/>
    <property type="match status" value="1"/>
</dbReference>
<reference evidence="11 12" key="1">
    <citation type="submission" date="2011-10" db="EMBL/GenBank/DDBJ databases">
        <title>The Improved High-Quality Draft genome of Leptonema illini DSM 21528.</title>
        <authorList>
            <consortium name="US DOE Joint Genome Institute (JGI-PGF)"/>
            <person name="Lucas S."/>
            <person name="Copeland A."/>
            <person name="Lapidus A."/>
            <person name="Glavina del Rio T."/>
            <person name="Dalin E."/>
            <person name="Tice H."/>
            <person name="Bruce D."/>
            <person name="Goodwin L."/>
            <person name="Pitluck S."/>
            <person name="Peters L."/>
            <person name="Mikhailova N."/>
            <person name="Held B."/>
            <person name="Kyrpides N."/>
            <person name="Mavromatis K."/>
            <person name="Ivanova N."/>
            <person name="Markowitz V."/>
            <person name="Cheng J.-F."/>
            <person name="Hugenholtz P."/>
            <person name="Woyke T."/>
            <person name="Wu D."/>
            <person name="Gronow S."/>
            <person name="Wellnitz S."/>
            <person name="Brambilla E.-M."/>
            <person name="Klenk H.-P."/>
            <person name="Eisen J.A."/>
        </authorList>
    </citation>
    <scope>NUCLEOTIDE SEQUENCE [LARGE SCALE GENOMIC DNA]</scope>
    <source>
        <strain evidence="11 12">DSM 21528</strain>
    </source>
</reference>
<organism evidence="11 12">
    <name type="scientific">Leptonema illini DSM 21528</name>
    <dbReference type="NCBI Taxonomy" id="929563"/>
    <lineage>
        <taxon>Bacteria</taxon>
        <taxon>Pseudomonadati</taxon>
        <taxon>Spirochaetota</taxon>
        <taxon>Spirochaetia</taxon>
        <taxon>Leptospirales</taxon>
        <taxon>Leptospiraceae</taxon>
        <taxon>Leptonema</taxon>
    </lineage>
</organism>
<evidence type="ECO:0000256" key="9">
    <source>
        <dbReference type="ARBA" id="ARBA00038592"/>
    </source>
</evidence>
<evidence type="ECO:0000256" key="5">
    <source>
        <dbReference type="ARBA" id="ARBA00022842"/>
    </source>
</evidence>
<evidence type="ECO:0000256" key="7">
    <source>
        <dbReference type="ARBA" id="ARBA00023125"/>
    </source>
</evidence>
<evidence type="ECO:0000256" key="10">
    <source>
        <dbReference type="HAMAP-Rule" id="MF_01470"/>
    </source>
</evidence>
<dbReference type="NCBIfam" id="TIGR00287">
    <property type="entry name" value="cas1"/>
    <property type="match status" value="1"/>
</dbReference>
<keyword evidence="1 10" id="KW-0540">Nuclease</keyword>
<dbReference type="EMBL" id="JH597773">
    <property type="protein sequence ID" value="EHQ07666.1"/>
    <property type="molecule type" value="Genomic_DNA"/>
</dbReference>
<gene>
    <name evidence="10" type="primary">cas1</name>
    <name evidence="11" type="ORF">Lepil_3001</name>
</gene>